<dbReference type="PANTHER" id="PTHR47558">
    <property type="entry name" value="HISTONE DEACETYLASE HOS3"/>
    <property type="match status" value="1"/>
</dbReference>
<dbReference type="InterPro" id="IPR000286">
    <property type="entry name" value="HDACs"/>
</dbReference>
<gene>
    <name evidence="3" type="ORF">BS47DRAFT_1371312</name>
</gene>
<dbReference type="GO" id="GO:0005634">
    <property type="term" value="C:nucleus"/>
    <property type="evidence" value="ECO:0007669"/>
    <property type="project" value="TreeGrafter"/>
</dbReference>
<evidence type="ECO:0000313" key="3">
    <source>
        <dbReference type="EMBL" id="KAF9517701.1"/>
    </source>
</evidence>
<dbReference type="InterPro" id="IPR053244">
    <property type="entry name" value="HDAC_HD_type_1"/>
</dbReference>
<dbReference type="GO" id="GO:0010468">
    <property type="term" value="P:regulation of gene expression"/>
    <property type="evidence" value="ECO:0007669"/>
    <property type="project" value="UniProtKB-ARBA"/>
</dbReference>
<feature type="region of interest" description="Disordered" evidence="1">
    <location>
        <begin position="482"/>
        <end position="505"/>
    </location>
</feature>
<organism evidence="3 4">
    <name type="scientific">Hydnum rufescens UP504</name>
    <dbReference type="NCBI Taxonomy" id="1448309"/>
    <lineage>
        <taxon>Eukaryota</taxon>
        <taxon>Fungi</taxon>
        <taxon>Dikarya</taxon>
        <taxon>Basidiomycota</taxon>
        <taxon>Agaricomycotina</taxon>
        <taxon>Agaricomycetes</taxon>
        <taxon>Cantharellales</taxon>
        <taxon>Hydnaceae</taxon>
        <taxon>Hydnum</taxon>
    </lineage>
</organism>
<dbReference type="PANTHER" id="PTHR47558:SF1">
    <property type="entry name" value="HISTONE DEACETYLASE HOS3"/>
    <property type="match status" value="1"/>
</dbReference>
<evidence type="ECO:0000259" key="2">
    <source>
        <dbReference type="Pfam" id="PF00850"/>
    </source>
</evidence>
<dbReference type="InterPro" id="IPR023801">
    <property type="entry name" value="His_deacetylse_dom"/>
</dbReference>
<feature type="region of interest" description="Disordered" evidence="1">
    <location>
        <begin position="665"/>
        <end position="694"/>
    </location>
</feature>
<sequence length="694" mass="74547">MGDEPLTRTAVILQPKGLLHRFIRHKDNSTIVERPERLRAVCVGVAAVASRLQEAWSGDNANGVGALDATSELTDALHRLSITRTNGSTPARLDTALDIINHTDSTNFLTDPAVRFVHGEPDEYLNKLHAWASSSEDKIRVGESEIPSGLSQGDLTSPSDVLVLVCPQSIEAISGAIAAVCQGVDLVMTSTSKKSEATTSSISGISPSPRVFVAIRPPGHHCSDEVPSGFCFINNVLVAAAHAHLRHGIKRAIILDFDLHHGNGTQSIVWSINADTDRREDESKARVSAGLEPLPSGLRVYYASLHDIHSFPCEDGDVALVQAASTTLSGAHGQYIENVHLEPYDTDADFFGRLYDKYRDRLLGGAYDFLQKTNISTESDGEIIVFISAGFDASPHEHPYMSRHNRKVPTAFYTQFAQDVRAFADEHATGRVISVLEGGYSDLALISGTGAFLEGLTVGQPSAGSRRWWELEDLVQLEKLTKPVARGAKPRNSKGTPQPDNPWIGRTRNILATLDPSFFSPLPPLPNLRPSLHEVPTPTSSSAKMTLRERKKPAGGIKDSHQTPSPPKQKQMARKKGGKDVGQMPDSGAGTPASTSTSFPASDSSSSTASLPNLGDSLAVSAGDITRLAPESKIPSLAIMDNRDTNAPTESSNAPLMIRIKVPPRSAPPITIADTQRLRDGPVEDADSAKSNTP</sequence>
<feature type="region of interest" description="Disordered" evidence="1">
    <location>
        <begin position="525"/>
        <end position="612"/>
    </location>
</feature>
<dbReference type="InterPro" id="IPR037138">
    <property type="entry name" value="His_deacetylse_dom_sf"/>
</dbReference>
<feature type="compositionally biased region" description="Low complexity" evidence="1">
    <location>
        <begin position="586"/>
        <end position="610"/>
    </location>
</feature>
<comment type="caution">
    <text evidence="3">The sequence shown here is derived from an EMBL/GenBank/DDBJ whole genome shotgun (WGS) entry which is preliminary data.</text>
</comment>
<keyword evidence="4" id="KW-1185">Reference proteome</keyword>
<name>A0A9P6DWQ5_9AGAM</name>
<dbReference type="GO" id="GO:0004407">
    <property type="term" value="F:histone deacetylase activity"/>
    <property type="evidence" value="ECO:0007669"/>
    <property type="project" value="TreeGrafter"/>
</dbReference>
<dbReference type="Gene3D" id="3.40.800.20">
    <property type="entry name" value="Histone deacetylase domain"/>
    <property type="match status" value="1"/>
</dbReference>
<evidence type="ECO:0000256" key="1">
    <source>
        <dbReference type="SAM" id="MobiDB-lite"/>
    </source>
</evidence>
<dbReference type="OrthoDB" id="5232919at2759"/>
<accession>A0A9P6DWQ5</accession>
<dbReference type="EMBL" id="MU128930">
    <property type="protein sequence ID" value="KAF9517701.1"/>
    <property type="molecule type" value="Genomic_DNA"/>
</dbReference>
<dbReference type="PRINTS" id="PR01270">
    <property type="entry name" value="HDASUPER"/>
</dbReference>
<proteinExistence type="predicted"/>
<evidence type="ECO:0000313" key="4">
    <source>
        <dbReference type="Proteomes" id="UP000886523"/>
    </source>
</evidence>
<dbReference type="Pfam" id="PF00850">
    <property type="entry name" value="Hist_deacetyl"/>
    <property type="match status" value="1"/>
</dbReference>
<reference evidence="3" key="1">
    <citation type="journal article" date="2020" name="Nat. Commun.">
        <title>Large-scale genome sequencing of mycorrhizal fungi provides insights into the early evolution of symbiotic traits.</title>
        <authorList>
            <person name="Miyauchi S."/>
            <person name="Kiss E."/>
            <person name="Kuo A."/>
            <person name="Drula E."/>
            <person name="Kohler A."/>
            <person name="Sanchez-Garcia M."/>
            <person name="Morin E."/>
            <person name="Andreopoulos B."/>
            <person name="Barry K.W."/>
            <person name="Bonito G."/>
            <person name="Buee M."/>
            <person name="Carver A."/>
            <person name="Chen C."/>
            <person name="Cichocki N."/>
            <person name="Clum A."/>
            <person name="Culley D."/>
            <person name="Crous P.W."/>
            <person name="Fauchery L."/>
            <person name="Girlanda M."/>
            <person name="Hayes R.D."/>
            <person name="Keri Z."/>
            <person name="LaButti K."/>
            <person name="Lipzen A."/>
            <person name="Lombard V."/>
            <person name="Magnuson J."/>
            <person name="Maillard F."/>
            <person name="Murat C."/>
            <person name="Nolan M."/>
            <person name="Ohm R.A."/>
            <person name="Pangilinan J."/>
            <person name="Pereira M.F."/>
            <person name="Perotto S."/>
            <person name="Peter M."/>
            <person name="Pfister S."/>
            <person name="Riley R."/>
            <person name="Sitrit Y."/>
            <person name="Stielow J.B."/>
            <person name="Szollosi G."/>
            <person name="Zifcakova L."/>
            <person name="Stursova M."/>
            <person name="Spatafora J.W."/>
            <person name="Tedersoo L."/>
            <person name="Vaario L.M."/>
            <person name="Yamada A."/>
            <person name="Yan M."/>
            <person name="Wang P."/>
            <person name="Xu J."/>
            <person name="Bruns T."/>
            <person name="Baldrian P."/>
            <person name="Vilgalys R."/>
            <person name="Dunand C."/>
            <person name="Henrissat B."/>
            <person name="Grigoriev I.V."/>
            <person name="Hibbett D."/>
            <person name="Nagy L.G."/>
            <person name="Martin F.M."/>
        </authorList>
    </citation>
    <scope>NUCLEOTIDE SEQUENCE</scope>
    <source>
        <strain evidence="3">UP504</strain>
    </source>
</reference>
<dbReference type="AlphaFoldDB" id="A0A9P6DWQ5"/>
<dbReference type="InterPro" id="IPR023696">
    <property type="entry name" value="Ureohydrolase_dom_sf"/>
</dbReference>
<feature type="domain" description="Histone deacetylase" evidence="2">
    <location>
        <begin position="109"/>
        <end position="454"/>
    </location>
</feature>
<dbReference type="Proteomes" id="UP000886523">
    <property type="component" value="Unassembled WGS sequence"/>
</dbReference>
<dbReference type="SUPFAM" id="SSF52768">
    <property type="entry name" value="Arginase/deacetylase"/>
    <property type="match status" value="1"/>
</dbReference>
<protein>
    <recommendedName>
        <fullName evidence="2">Histone deacetylase domain-containing protein</fullName>
    </recommendedName>
</protein>